<evidence type="ECO:0000259" key="12">
    <source>
        <dbReference type="PROSITE" id="PS50192"/>
    </source>
</evidence>
<sequence length="559" mass="58440">MLGNLRISSKLLIMVGLSVLGIAMVAFVGLSNLRSNLLEDRKAKLHDVVLLARQAVDLDYQASKKAGLSDAEALEKGKALLRTLRFGKDDYFYAFNAQGLVQAHPSPNVENKNLYNAPDSDGVFFTRQQIELAAQGGGFVAYRFPRAGGTEPLPKISYATEFKPYGWTIGGGIYLDDIDAIFWQQVWSIGTLVGVALLLVVGMSLLLGRSIVGPITGMTAAMRKIAAGETATVIPAQERRDEVGAMAQSVQVFKDNMIEAVRLRGEQDELKKKAETEKHGLLGKMADDFEHSVRGSLDALAGAAVELRTTSNSMSTTAGEASQQATTVAAVAEQASANVQTVAAATEELSSSVSEIGRQVAQSTRIAGQAVEEANRTNLTVQGLSAAAQKIGDVVKLINDIASQTNLLALNATIEAARAGEAGKGFAVVASEVKSLASQTAKATEDISAQVAAMQGATTDAVQAIENIGGTIGAINEITTAIASAVEEQGSATKEIARNVQEAAQGTSMVSGNIGSVTRAAGETGTAAGRVLASAEELNEQAAMLRSKVDGFLVNIRAA</sequence>
<dbReference type="EMBL" id="LT629750">
    <property type="protein sequence ID" value="SDS73919.1"/>
    <property type="molecule type" value="Genomic_DNA"/>
</dbReference>
<feature type="transmembrane region" description="Helical" evidence="10">
    <location>
        <begin position="186"/>
        <end position="207"/>
    </location>
</feature>
<keyword evidence="7 9" id="KW-0807">Transducer</keyword>
<dbReference type="GO" id="GO:0004888">
    <property type="term" value="F:transmembrane signaling receptor activity"/>
    <property type="evidence" value="ECO:0007669"/>
    <property type="project" value="InterPro"/>
</dbReference>
<dbReference type="Pfam" id="PF00672">
    <property type="entry name" value="HAMP"/>
    <property type="match status" value="1"/>
</dbReference>
<dbReference type="Gene3D" id="1.10.287.950">
    <property type="entry name" value="Methyl-accepting chemotaxis protein"/>
    <property type="match status" value="1"/>
</dbReference>
<name>A0A1H1UQ03_9BRAD</name>
<dbReference type="PANTHER" id="PTHR32089:SF112">
    <property type="entry name" value="LYSOZYME-LIKE PROTEIN-RELATED"/>
    <property type="match status" value="1"/>
</dbReference>
<dbReference type="InterPro" id="IPR003660">
    <property type="entry name" value="HAMP_dom"/>
</dbReference>
<dbReference type="InterPro" id="IPR000727">
    <property type="entry name" value="T_SNARE_dom"/>
</dbReference>
<dbReference type="InterPro" id="IPR004090">
    <property type="entry name" value="Chemotax_Me-accpt_rcpt"/>
</dbReference>
<keyword evidence="5 10" id="KW-1133">Transmembrane helix</keyword>
<dbReference type="AlphaFoldDB" id="A0A1H1UQ03"/>
<comment type="similarity">
    <text evidence="8">Belongs to the methyl-accepting chemotaxis (MCP) protein family.</text>
</comment>
<dbReference type="PROSITE" id="PS50885">
    <property type="entry name" value="HAMP"/>
    <property type="match status" value="1"/>
</dbReference>
<evidence type="ECO:0000256" key="5">
    <source>
        <dbReference type="ARBA" id="ARBA00022989"/>
    </source>
</evidence>
<keyword evidence="6 10" id="KW-0472">Membrane</keyword>
<feature type="domain" description="T-SNARE coiled-coil homology" evidence="12">
    <location>
        <begin position="455"/>
        <end position="517"/>
    </location>
</feature>
<dbReference type="CDD" id="cd06225">
    <property type="entry name" value="HAMP"/>
    <property type="match status" value="1"/>
</dbReference>
<dbReference type="Gene3D" id="3.30.450.20">
    <property type="entry name" value="PAS domain"/>
    <property type="match status" value="1"/>
</dbReference>
<keyword evidence="4 10" id="KW-0812">Transmembrane</keyword>
<dbReference type="PROSITE" id="PS50192">
    <property type="entry name" value="T_SNARE"/>
    <property type="match status" value="1"/>
</dbReference>
<evidence type="ECO:0000256" key="3">
    <source>
        <dbReference type="ARBA" id="ARBA00022519"/>
    </source>
</evidence>
<keyword evidence="2" id="KW-1003">Cell membrane</keyword>
<dbReference type="SUPFAM" id="SSF58104">
    <property type="entry name" value="Methyl-accepting chemotaxis protein (MCP) signaling domain"/>
    <property type="match status" value="1"/>
</dbReference>
<protein>
    <submittedName>
        <fullName evidence="14">Methyl-accepting chemotaxis sensory transducer with Cache sensor</fullName>
    </submittedName>
</protein>
<dbReference type="Proteomes" id="UP000243904">
    <property type="component" value="Chromosome I"/>
</dbReference>
<evidence type="ECO:0000256" key="7">
    <source>
        <dbReference type="ARBA" id="ARBA00023224"/>
    </source>
</evidence>
<dbReference type="GO" id="GO:0005886">
    <property type="term" value="C:plasma membrane"/>
    <property type="evidence" value="ECO:0007669"/>
    <property type="project" value="UniProtKB-SubCell"/>
</dbReference>
<dbReference type="InterPro" id="IPR004089">
    <property type="entry name" value="MCPsignal_dom"/>
</dbReference>
<dbReference type="PRINTS" id="PR00260">
    <property type="entry name" value="CHEMTRNSDUCR"/>
</dbReference>
<evidence type="ECO:0000256" key="6">
    <source>
        <dbReference type="ARBA" id="ARBA00023136"/>
    </source>
</evidence>
<feature type="domain" description="HAMP" evidence="13">
    <location>
        <begin position="209"/>
        <end position="262"/>
    </location>
</feature>
<evidence type="ECO:0000313" key="14">
    <source>
        <dbReference type="EMBL" id="SDS73919.1"/>
    </source>
</evidence>
<dbReference type="Gene3D" id="1.10.8.500">
    <property type="entry name" value="HAMP domain in histidine kinase"/>
    <property type="match status" value="1"/>
</dbReference>
<dbReference type="PROSITE" id="PS50111">
    <property type="entry name" value="CHEMOTAXIS_TRANSDUC_2"/>
    <property type="match status" value="1"/>
</dbReference>
<dbReference type="SMART" id="SM00304">
    <property type="entry name" value="HAMP"/>
    <property type="match status" value="1"/>
</dbReference>
<dbReference type="SMART" id="SM01049">
    <property type="entry name" value="Cache_2"/>
    <property type="match status" value="1"/>
</dbReference>
<dbReference type="SMART" id="SM00283">
    <property type="entry name" value="MA"/>
    <property type="match status" value="1"/>
</dbReference>
<dbReference type="InterPro" id="IPR033480">
    <property type="entry name" value="sCache_2"/>
</dbReference>
<evidence type="ECO:0000256" key="4">
    <source>
        <dbReference type="ARBA" id="ARBA00022692"/>
    </source>
</evidence>
<evidence type="ECO:0000256" key="10">
    <source>
        <dbReference type="SAM" id="Phobius"/>
    </source>
</evidence>
<evidence type="ECO:0000259" key="13">
    <source>
        <dbReference type="PROSITE" id="PS50885"/>
    </source>
</evidence>
<dbReference type="GO" id="GO:0006935">
    <property type="term" value="P:chemotaxis"/>
    <property type="evidence" value="ECO:0007669"/>
    <property type="project" value="InterPro"/>
</dbReference>
<dbReference type="PANTHER" id="PTHR32089">
    <property type="entry name" value="METHYL-ACCEPTING CHEMOTAXIS PROTEIN MCPB"/>
    <property type="match status" value="1"/>
</dbReference>
<gene>
    <name evidence="14" type="ORF">SAMN05444158_3029</name>
</gene>
<evidence type="ECO:0000256" key="1">
    <source>
        <dbReference type="ARBA" id="ARBA00004429"/>
    </source>
</evidence>
<keyword evidence="15" id="KW-1185">Reference proteome</keyword>
<reference evidence="15" key="1">
    <citation type="submission" date="2016-10" db="EMBL/GenBank/DDBJ databases">
        <authorList>
            <person name="Varghese N."/>
            <person name="Submissions S."/>
        </authorList>
    </citation>
    <scope>NUCLEOTIDE SEQUENCE [LARGE SCALE GENOMIC DNA]</scope>
    <source>
        <strain evidence="15">GAS369</strain>
    </source>
</reference>
<dbReference type="GO" id="GO:0007165">
    <property type="term" value="P:signal transduction"/>
    <property type="evidence" value="ECO:0007669"/>
    <property type="project" value="UniProtKB-KW"/>
</dbReference>
<evidence type="ECO:0000256" key="2">
    <source>
        <dbReference type="ARBA" id="ARBA00022475"/>
    </source>
</evidence>
<dbReference type="Pfam" id="PF00015">
    <property type="entry name" value="MCPsignal"/>
    <property type="match status" value="1"/>
</dbReference>
<accession>A0A1H1UQ03</accession>
<comment type="subcellular location">
    <subcellularLocation>
        <location evidence="1">Cell inner membrane</location>
        <topology evidence="1">Multi-pass membrane protein</topology>
    </subcellularLocation>
</comment>
<proteinExistence type="inferred from homology"/>
<evidence type="ECO:0000256" key="8">
    <source>
        <dbReference type="ARBA" id="ARBA00029447"/>
    </source>
</evidence>
<keyword evidence="3" id="KW-0997">Cell inner membrane</keyword>
<feature type="domain" description="Methyl-accepting transducer" evidence="11">
    <location>
        <begin position="303"/>
        <end position="539"/>
    </location>
</feature>
<evidence type="ECO:0000313" key="15">
    <source>
        <dbReference type="Proteomes" id="UP000243904"/>
    </source>
</evidence>
<dbReference type="Pfam" id="PF17200">
    <property type="entry name" value="sCache_2"/>
    <property type="match status" value="1"/>
</dbReference>
<evidence type="ECO:0000256" key="9">
    <source>
        <dbReference type="PROSITE-ProRule" id="PRU00284"/>
    </source>
</evidence>
<evidence type="ECO:0000259" key="11">
    <source>
        <dbReference type="PROSITE" id="PS50111"/>
    </source>
</evidence>
<feature type="transmembrane region" description="Helical" evidence="10">
    <location>
        <begin position="12"/>
        <end position="33"/>
    </location>
</feature>
<organism evidence="14 15">
    <name type="scientific">Bradyrhizobium canariense</name>
    <dbReference type="NCBI Taxonomy" id="255045"/>
    <lineage>
        <taxon>Bacteria</taxon>
        <taxon>Pseudomonadati</taxon>
        <taxon>Pseudomonadota</taxon>
        <taxon>Alphaproteobacteria</taxon>
        <taxon>Hyphomicrobiales</taxon>
        <taxon>Nitrobacteraceae</taxon>
        <taxon>Bradyrhizobium</taxon>
    </lineage>
</organism>